<evidence type="ECO:0000313" key="7">
    <source>
        <dbReference type="EMBL" id="EPS36621.1"/>
    </source>
</evidence>
<keyword evidence="8" id="KW-1185">Reference proteome</keyword>
<comment type="caution">
    <text evidence="7">The sequence shown here is derived from an EMBL/GenBank/DDBJ whole genome shotgun (WGS) entry which is preliminary data.</text>
</comment>
<keyword evidence="5 6" id="KW-0472">Membrane</keyword>
<feature type="transmembrane region" description="Helical" evidence="6">
    <location>
        <begin position="166"/>
        <end position="189"/>
    </location>
</feature>
<dbReference type="InterPro" id="IPR009311">
    <property type="entry name" value="IFI6/IFI27-like"/>
</dbReference>
<dbReference type="AlphaFoldDB" id="S8A660"/>
<evidence type="ECO:0000256" key="1">
    <source>
        <dbReference type="ARBA" id="ARBA00004141"/>
    </source>
</evidence>
<dbReference type="HOGENOM" id="CLU_785318_0_0_1"/>
<name>S8A660_DACHA</name>
<keyword evidence="3 6" id="KW-0812">Transmembrane</keyword>
<reference evidence="7 8" key="1">
    <citation type="journal article" date="2013" name="PLoS Genet.">
        <title>Genomic mechanisms accounting for the adaptation to parasitism in nematode-trapping fungi.</title>
        <authorList>
            <person name="Meerupati T."/>
            <person name="Andersson K.M."/>
            <person name="Friman E."/>
            <person name="Kumar D."/>
            <person name="Tunlid A."/>
            <person name="Ahren D."/>
        </authorList>
    </citation>
    <scope>NUCLEOTIDE SEQUENCE [LARGE SCALE GENOMIC DNA]</scope>
    <source>
        <strain evidence="7 8">CBS 200.50</strain>
    </source>
</reference>
<organism evidence="7 8">
    <name type="scientific">Dactylellina haptotyla (strain CBS 200.50)</name>
    <name type="common">Nematode-trapping fungus</name>
    <name type="synonym">Monacrosporium haptotylum</name>
    <dbReference type="NCBI Taxonomy" id="1284197"/>
    <lineage>
        <taxon>Eukaryota</taxon>
        <taxon>Fungi</taxon>
        <taxon>Dikarya</taxon>
        <taxon>Ascomycota</taxon>
        <taxon>Pezizomycotina</taxon>
        <taxon>Orbiliomycetes</taxon>
        <taxon>Orbiliales</taxon>
        <taxon>Orbiliaceae</taxon>
        <taxon>Dactylellina</taxon>
    </lineage>
</organism>
<dbReference type="InterPro" id="IPR038213">
    <property type="entry name" value="IFI6/IFI27-like_sf"/>
</dbReference>
<evidence type="ECO:0000256" key="6">
    <source>
        <dbReference type="SAM" id="Phobius"/>
    </source>
</evidence>
<sequence>MNELQAKQFNFLRAFFESLATTMTSYPRLVAAGSGGLGSGLTIQSLLAALGFTSSGPVAGSLAATWQSSIGNVVAGSLFSQIQIIAMLTGRMALLNTNLGLAAVVFIFIGFIVSDLAQNEEFRNFVEEQTSKLWETISNIAGQIGPWFQQIFLESLKTTMQSHPRLFTIAAGAIVTATTLPATLAALGFGATGVATGSLAAAWQSSIGNVVSSSLFSEMQSIAMLTGRTALIGAGIGLAAMAFIVIGFTIIDLAQSEEFKALVDQEMKKFGETIGGLAATVSTGFHSWLNSPQVRGLGEAVGSTAVQIGVGAHQFASSPEVQGHLENTRRFGENAAKNVALSWGQWMGGGSKL</sequence>
<gene>
    <name evidence="7" type="ORF">H072_9831</name>
</gene>
<dbReference type="Pfam" id="PF06140">
    <property type="entry name" value="Ifi-6-16"/>
    <property type="match status" value="2"/>
</dbReference>
<feature type="transmembrane region" description="Helical" evidence="6">
    <location>
        <begin position="229"/>
        <end position="251"/>
    </location>
</feature>
<dbReference type="OrthoDB" id="440424at2759"/>
<keyword evidence="4 6" id="KW-1133">Transmembrane helix</keyword>
<feature type="transmembrane region" description="Helical" evidence="6">
    <location>
        <begin position="99"/>
        <end position="117"/>
    </location>
</feature>
<dbReference type="STRING" id="1284197.S8A660"/>
<evidence type="ECO:0000313" key="8">
    <source>
        <dbReference type="Proteomes" id="UP000015100"/>
    </source>
</evidence>
<protein>
    <submittedName>
        <fullName evidence="7">Uncharacterized protein</fullName>
    </submittedName>
</protein>
<comment type="subcellular location">
    <subcellularLocation>
        <location evidence="1">Membrane</location>
        <topology evidence="1">Multi-pass membrane protein</topology>
    </subcellularLocation>
</comment>
<comment type="similarity">
    <text evidence="2">Belongs to the IFI6/IFI27 family.</text>
</comment>
<evidence type="ECO:0000256" key="5">
    <source>
        <dbReference type="ARBA" id="ARBA00023136"/>
    </source>
</evidence>
<dbReference type="PANTHER" id="PTHR16932">
    <property type="entry name" value="INTERFERON ALPHA-INDUCIBLE PROTEIN 27"/>
    <property type="match status" value="1"/>
</dbReference>
<dbReference type="PANTHER" id="PTHR16932:SF18">
    <property type="entry name" value="INTERFERON, ALPHA-INDUCIBLE PROTEIN 27-LIKE 2"/>
    <property type="match status" value="1"/>
</dbReference>
<proteinExistence type="inferred from homology"/>
<accession>S8A660</accession>
<dbReference type="EMBL" id="AQGS01000867">
    <property type="protein sequence ID" value="EPS36621.1"/>
    <property type="molecule type" value="Genomic_DNA"/>
</dbReference>
<evidence type="ECO:0000256" key="2">
    <source>
        <dbReference type="ARBA" id="ARBA00007262"/>
    </source>
</evidence>
<feature type="transmembrane region" description="Helical" evidence="6">
    <location>
        <begin position="29"/>
        <end position="52"/>
    </location>
</feature>
<reference evidence="8" key="2">
    <citation type="submission" date="2013-04" db="EMBL/GenBank/DDBJ databases">
        <title>Genomic mechanisms accounting for the adaptation to parasitism in nematode-trapping fungi.</title>
        <authorList>
            <person name="Ahren D.G."/>
        </authorList>
    </citation>
    <scope>NUCLEOTIDE SEQUENCE [LARGE SCALE GENOMIC DNA]</scope>
    <source>
        <strain evidence="8">CBS 200.50</strain>
    </source>
</reference>
<evidence type="ECO:0000256" key="3">
    <source>
        <dbReference type="ARBA" id="ARBA00022692"/>
    </source>
</evidence>
<dbReference type="GO" id="GO:0016020">
    <property type="term" value="C:membrane"/>
    <property type="evidence" value="ECO:0007669"/>
    <property type="project" value="UniProtKB-SubCell"/>
</dbReference>
<dbReference type="Proteomes" id="UP000015100">
    <property type="component" value="Unassembled WGS sequence"/>
</dbReference>
<dbReference type="Gene3D" id="6.10.110.10">
    <property type="match status" value="2"/>
</dbReference>
<evidence type="ECO:0000256" key="4">
    <source>
        <dbReference type="ARBA" id="ARBA00022989"/>
    </source>
</evidence>